<keyword evidence="4" id="KW-1185">Reference proteome</keyword>
<dbReference type="AlphaFoldDB" id="A0A814MJY9"/>
<dbReference type="Proteomes" id="UP000663870">
    <property type="component" value="Unassembled WGS sequence"/>
</dbReference>
<accession>A0A814MJY9</accession>
<gene>
    <name evidence="2" type="ORF">JXQ802_LOCUS41663</name>
    <name evidence="1" type="ORF">PYM288_LOCUS18648</name>
</gene>
<reference evidence="1" key="1">
    <citation type="submission" date="2021-02" db="EMBL/GenBank/DDBJ databases">
        <authorList>
            <person name="Nowell W R."/>
        </authorList>
    </citation>
    <scope>NUCLEOTIDE SEQUENCE</scope>
</reference>
<evidence type="ECO:0000313" key="4">
    <source>
        <dbReference type="Proteomes" id="UP000663870"/>
    </source>
</evidence>
<proteinExistence type="predicted"/>
<sequence length="112" mass="12977">MSLSLDCLELAVNHYNLAKTYEYHNRYKEAIDHIYTVICISLVHQNHRESWFYGFIRLFITSTSIRANSTAQTTYLAETIVLVNDFQANLAYNCVLEIESTNLVSYLKNSTN</sequence>
<name>A0A814MJY9_9BILA</name>
<dbReference type="Proteomes" id="UP000663854">
    <property type="component" value="Unassembled WGS sequence"/>
</dbReference>
<organism evidence="1 3">
    <name type="scientific">Rotaria sordida</name>
    <dbReference type="NCBI Taxonomy" id="392033"/>
    <lineage>
        <taxon>Eukaryota</taxon>
        <taxon>Metazoa</taxon>
        <taxon>Spiralia</taxon>
        <taxon>Gnathifera</taxon>
        <taxon>Rotifera</taxon>
        <taxon>Eurotatoria</taxon>
        <taxon>Bdelloidea</taxon>
        <taxon>Philodinida</taxon>
        <taxon>Philodinidae</taxon>
        <taxon>Rotaria</taxon>
    </lineage>
</organism>
<comment type="caution">
    <text evidence="1">The sequence shown here is derived from an EMBL/GenBank/DDBJ whole genome shotgun (WGS) entry which is preliminary data.</text>
</comment>
<protein>
    <submittedName>
        <fullName evidence="1">Uncharacterized protein</fullName>
    </submittedName>
</protein>
<dbReference type="EMBL" id="CAJNOL010002684">
    <property type="protein sequence ID" value="CAF1522297.1"/>
    <property type="molecule type" value="Genomic_DNA"/>
</dbReference>
<evidence type="ECO:0000313" key="2">
    <source>
        <dbReference type="EMBL" id="CAF1522297.1"/>
    </source>
</evidence>
<evidence type="ECO:0000313" key="1">
    <source>
        <dbReference type="EMBL" id="CAF1080504.1"/>
    </source>
</evidence>
<dbReference type="EMBL" id="CAJNOH010000582">
    <property type="protein sequence ID" value="CAF1080504.1"/>
    <property type="molecule type" value="Genomic_DNA"/>
</dbReference>
<evidence type="ECO:0000313" key="3">
    <source>
        <dbReference type="Proteomes" id="UP000663854"/>
    </source>
</evidence>